<organism evidence="2 3">
    <name type="scientific">Pseudonocardia kongjuensis</name>
    <dbReference type="NCBI Taxonomy" id="102227"/>
    <lineage>
        <taxon>Bacteria</taxon>
        <taxon>Bacillati</taxon>
        <taxon>Actinomycetota</taxon>
        <taxon>Actinomycetes</taxon>
        <taxon>Pseudonocardiales</taxon>
        <taxon>Pseudonocardiaceae</taxon>
        <taxon>Pseudonocardia</taxon>
    </lineage>
</organism>
<dbReference type="EMBL" id="BAAAJK010000004">
    <property type="protein sequence ID" value="GAA1383338.1"/>
    <property type="molecule type" value="Genomic_DNA"/>
</dbReference>
<name>A0ABP4IAT3_9PSEU</name>
<comment type="caution">
    <text evidence="2">The sequence shown here is derived from an EMBL/GenBank/DDBJ whole genome shotgun (WGS) entry which is preliminary data.</text>
</comment>
<gene>
    <name evidence="2" type="ORF">GCM10009613_12630</name>
</gene>
<feature type="region of interest" description="Disordered" evidence="1">
    <location>
        <begin position="56"/>
        <end position="92"/>
    </location>
</feature>
<dbReference type="Proteomes" id="UP001501414">
    <property type="component" value="Unassembled WGS sequence"/>
</dbReference>
<accession>A0ABP4IAT3</accession>
<evidence type="ECO:0000313" key="3">
    <source>
        <dbReference type="Proteomes" id="UP001501414"/>
    </source>
</evidence>
<protein>
    <submittedName>
        <fullName evidence="2">Uncharacterized protein</fullName>
    </submittedName>
</protein>
<feature type="region of interest" description="Disordered" evidence="1">
    <location>
        <begin position="1"/>
        <end position="38"/>
    </location>
</feature>
<feature type="compositionally biased region" description="Basic residues" evidence="1">
    <location>
        <begin position="1"/>
        <end position="12"/>
    </location>
</feature>
<evidence type="ECO:0000313" key="2">
    <source>
        <dbReference type="EMBL" id="GAA1383338.1"/>
    </source>
</evidence>
<reference evidence="3" key="1">
    <citation type="journal article" date="2019" name="Int. J. Syst. Evol. Microbiol.">
        <title>The Global Catalogue of Microorganisms (GCM) 10K type strain sequencing project: providing services to taxonomists for standard genome sequencing and annotation.</title>
        <authorList>
            <consortium name="The Broad Institute Genomics Platform"/>
            <consortium name="The Broad Institute Genome Sequencing Center for Infectious Disease"/>
            <person name="Wu L."/>
            <person name="Ma J."/>
        </authorList>
    </citation>
    <scope>NUCLEOTIDE SEQUENCE [LARGE SCALE GENOMIC DNA]</scope>
    <source>
        <strain evidence="3">JCM 11896</strain>
    </source>
</reference>
<proteinExistence type="predicted"/>
<keyword evidence="3" id="KW-1185">Reference proteome</keyword>
<sequence>MAAASSRHRPSRRSAADTTSRTVTTGGGTVGYSADPAGAVGPVGAVGTGDTVADAREPAPAVAGSRCRRSVTRVPDLSGSRQSWPGADAGTI</sequence>
<evidence type="ECO:0000256" key="1">
    <source>
        <dbReference type="SAM" id="MobiDB-lite"/>
    </source>
</evidence>